<dbReference type="PANTHER" id="PTHR31001:SF58">
    <property type="entry name" value="ZN(II)2CYS6 TRANSCRIPTION FACTOR (EUROFUNG)"/>
    <property type="match status" value="1"/>
</dbReference>
<dbReference type="EMBL" id="JAKNSF020000055">
    <property type="protein sequence ID" value="KAK7724708.1"/>
    <property type="molecule type" value="Genomic_DNA"/>
</dbReference>
<proteinExistence type="predicted"/>
<evidence type="ECO:0000256" key="2">
    <source>
        <dbReference type="ARBA" id="ARBA00023242"/>
    </source>
</evidence>
<name>A0ABR1P2F3_DIAER</name>
<dbReference type="CDD" id="cd12148">
    <property type="entry name" value="fungal_TF_MHR"/>
    <property type="match status" value="1"/>
</dbReference>
<gene>
    <name evidence="4" type="ORF">SLS63_008545</name>
</gene>
<keyword evidence="5" id="KW-1185">Reference proteome</keyword>
<evidence type="ECO:0000256" key="3">
    <source>
        <dbReference type="SAM" id="MobiDB-lite"/>
    </source>
</evidence>
<evidence type="ECO:0000313" key="5">
    <source>
        <dbReference type="Proteomes" id="UP001430848"/>
    </source>
</evidence>
<organism evidence="4 5">
    <name type="scientific">Diaporthe eres</name>
    <name type="common">Phomopsis oblonga</name>
    <dbReference type="NCBI Taxonomy" id="83184"/>
    <lineage>
        <taxon>Eukaryota</taxon>
        <taxon>Fungi</taxon>
        <taxon>Dikarya</taxon>
        <taxon>Ascomycota</taxon>
        <taxon>Pezizomycotina</taxon>
        <taxon>Sordariomycetes</taxon>
        <taxon>Sordariomycetidae</taxon>
        <taxon>Diaporthales</taxon>
        <taxon>Diaporthaceae</taxon>
        <taxon>Diaporthe</taxon>
        <taxon>Diaporthe eres species complex</taxon>
    </lineage>
</organism>
<protein>
    <submittedName>
        <fullName evidence="4">Uncharacterized protein</fullName>
    </submittedName>
</protein>
<comment type="subcellular location">
    <subcellularLocation>
        <location evidence="1">Nucleus</location>
    </subcellularLocation>
</comment>
<dbReference type="InterPro" id="IPR050613">
    <property type="entry name" value="Sec_Metabolite_Reg"/>
</dbReference>
<dbReference type="PANTHER" id="PTHR31001">
    <property type="entry name" value="UNCHARACTERIZED TRANSCRIPTIONAL REGULATORY PROTEIN"/>
    <property type="match status" value="1"/>
</dbReference>
<sequence length="398" mass="44422">MAKIMDLITFNDTKSCAPLLGLLVRLAESMSMHRHPSLFPEMPNYEGLNRIKIWTTIAFIDVMSSVSSCLPLLIRNEDHDVFPYSTTGRSPSTEDSARLQVTSITGEVSEAQMLLSEALPLASSIVATANSVKSEYTYDQVESTDKTLRHILNMLSKINMDDGLDAFSLQGLMLQRAMLQIFIRRMLLILHEPFARDSKSSASHTSSRFAVMECSLSLLHCHSKLSEAATLGNPVQWFLNFFKEDFGIATIYVARAIRRNDFDTDAQVLPHTCPKEIVWTALRQSTEIFEAHAADSVNHFRIYMGSVYLLAALESLQSGCPMLDKMIEAGRTIIRIIHTKKGKEVSDMDLSPPDESISKVGTSSSPDETDDASRDWARVGYDPLCFDEESQSSRGLFS</sequence>
<reference evidence="4 5" key="1">
    <citation type="submission" date="2024-02" db="EMBL/GenBank/DDBJ databases">
        <title>De novo assembly and annotation of 12 fungi associated with fruit tree decline syndrome in Ontario, Canada.</title>
        <authorList>
            <person name="Sulman M."/>
            <person name="Ellouze W."/>
            <person name="Ilyukhin E."/>
        </authorList>
    </citation>
    <scope>NUCLEOTIDE SEQUENCE [LARGE SCALE GENOMIC DNA]</scope>
    <source>
        <strain evidence="4 5">M169</strain>
    </source>
</reference>
<evidence type="ECO:0000313" key="4">
    <source>
        <dbReference type="EMBL" id="KAK7724708.1"/>
    </source>
</evidence>
<comment type="caution">
    <text evidence="4">The sequence shown here is derived from an EMBL/GenBank/DDBJ whole genome shotgun (WGS) entry which is preliminary data.</text>
</comment>
<keyword evidence="2" id="KW-0539">Nucleus</keyword>
<evidence type="ECO:0000256" key="1">
    <source>
        <dbReference type="ARBA" id="ARBA00004123"/>
    </source>
</evidence>
<feature type="region of interest" description="Disordered" evidence="3">
    <location>
        <begin position="344"/>
        <end position="375"/>
    </location>
</feature>
<accession>A0ABR1P2F3</accession>
<dbReference type="Proteomes" id="UP001430848">
    <property type="component" value="Unassembled WGS sequence"/>
</dbReference>